<feature type="repeat" description="WD" evidence="9">
    <location>
        <begin position="491"/>
        <end position="513"/>
    </location>
</feature>
<proteinExistence type="inferred from homology"/>
<organism evidence="13 14">
    <name type="scientific">Opisthorchis felineus</name>
    <dbReference type="NCBI Taxonomy" id="147828"/>
    <lineage>
        <taxon>Eukaryota</taxon>
        <taxon>Metazoa</taxon>
        <taxon>Spiralia</taxon>
        <taxon>Lophotrochozoa</taxon>
        <taxon>Platyhelminthes</taxon>
        <taxon>Trematoda</taxon>
        <taxon>Digenea</taxon>
        <taxon>Opisthorchiida</taxon>
        <taxon>Opisthorchiata</taxon>
        <taxon>Opisthorchiidae</taxon>
        <taxon>Opisthorchis</taxon>
    </lineage>
</organism>
<feature type="compositionally biased region" description="Polar residues" evidence="11">
    <location>
        <begin position="771"/>
        <end position="786"/>
    </location>
</feature>
<evidence type="ECO:0000256" key="6">
    <source>
        <dbReference type="ARBA" id="ARBA00022490"/>
    </source>
</evidence>
<accession>A0A4S2M8N7</accession>
<evidence type="ECO:0000256" key="9">
    <source>
        <dbReference type="PROSITE-ProRule" id="PRU00221"/>
    </source>
</evidence>
<comment type="subcellular location">
    <subcellularLocation>
        <location evidence="1">Cell membrane</location>
        <topology evidence="1">Peripheral membrane protein</topology>
    </subcellularLocation>
    <subcellularLocation>
        <location evidence="2">Cytoplasm</location>
    </subcellularLocation>
</comment>
<dbReference type="PANTHER" id="PTHR10241:SF25">
    <property type="entry name" value="TOMOSYN, ISOFORM C"/>
    <property type="match status" value="1"/>
</dbReference>
<dbReference type="InterPro" id="IPR036322">
    <property type="entry name" value="WD40_repeat_dom_sf"/>
</dbReference>
<dbReference type="PANTHER" id="PTHR10241">
    <property type="entry name" value="LETHAL 2 GIANT LARVAE PROTEIN"/>
    <property type="match status" value="1"/>
</dbReference>
<dbReference type="GO" id="GO:0006893">
    <property type="term" value="P:Golgi to plasma membrane transport"/>
    <property type="evidence" value="ECO:0007669"/>
    <property type="project" value="TreeGrafter"/>
</dbReference>
<dbReference type="InterPro" id="IPR013577">
    <property type="entry name" value="LLGL2"/>
</dbReference>
<keyword evidence="14" id="KW-1185">Reference proteome</keyword>
<evidence type="ECO:0000256" key="1">
    <source>
        <dbReference type="ARBA" id="ARBA00004202"/>
    </source>
</evidence>
<dbReference type="Gene3D" id="2.130.10.10">
    <property type="entry name" value="YVTN repeat-like/Quinoprotein amine dehydrogenase"/>
    <property type="match status" value="2"/>
</dbReference>
<dbReference type="STRING" id="147828.A0A4S2M8N7"/>
<dbReference type="InterPro" id="IPR015943">
    <property type="entry name" value="WD40/YVTN_repeat-like_dom_sf"/>
</dbReference>
<evidence type="ECO:0000256" key="8">
    <source>
        <dbReference type="ARBA" id="ARBA00022737"/>
    </source>
</evidence>
<keyword evidence="7 9" id="KW-0853">WD repeat</keyword>
<dbReference type="SUPFAM" id="SSF50978">
    <property type="entry name" value="WD40 repeat-like"/>
    <property type="match status" value="2"/>
</dbReference>
<evidence type="ECO:0000256" key="5">
    <source>
        <dbReference type="ARBA" id="ARBA00022483"/>
    </source>
</evidence>
<dbReference type="Proteomes" id="UP000308267">
    <property type="component" value="Unassembled WGS sequence"/>
</dbReference>
<comment type="caution">
    <text evidence="13">The sequence shown here is derived from an EMBL/GenBank/DDBJ whole genome shotgun (WGS) entry which is preliminary data.</text>
</comment>
<gene>
    <name evidence="13" type="ORF">CRM22_001854</name>
</gene>
<dbReference type="Pfam" id="PF08366">
    <property type="entry name" value="LLGL"/>
    <property type="match status" value="1"/>
</dbReference>
<dbReference type="InterPro" id="IPR000664">
    <property type="entry name" value="Lethal2_giant"/>
</dbReference>
<evidence type="ECO:0000259" key="12">
    <source>
        <dbReference type="PROSITE" id="PS50892"/>
    </source>
</evidence>
<evidence type="ECO:0000256" key="2">
    <source>
        <dbReference type="ARBA" id="ARBA00004496"/>
    </source>
</evidence>
<dbReference type="GO" id="GO:0006887">
    <property type="term" value="P:exocytosis"/>
    <property type="evidence" value="ECO:0007669"/>
    <property type="project" value="UniProtKB-KW"/>
</dbReference>
<evidence type="ECO:0000256" key="10">
    <source>
        <dbReference type="PROSITE-ProRule" id="PRU00290"/>
    </source>
</evidence>
<name>A0A4S2M8N7_OPIFE</name>
<sequence>MATKSKKLLKVIDGFRSWNVNSPPTYAVNSPSSDVEEVLKSEHFQVGRVAIHGFPYCPSCLAFDAVQKVVVVGTKSGVMRIFGRPGVDYVASHPSSAAVLQIIFLANEGGLISICQDDVVHLWSIRQKNPELVHSLQFKREHLTCGHVPVGSSWLYLGTDKGNVHFVNVQRFNTSGYVINWNKAIDLNQSSHPGRVIQIAENPQDANKLLIAFSTGLIILWDLRTRSTEARFRYNERLYGFCWHWEGKSFLTCHKYGLLATWSCRQPQRPTSVICPHAGGDTIPDDYQTYEPIQSVDWLPCKNGEPFIIFVGGGRASNPDNPVTTPSKTPSDSDSAPPNPGSSVSPDASGQPAVTSAHSGSVSPYPCLTVKRGKRLVVLQMDYRVVQFVSLCASPFIGELMDPYAVAVLLQNDFVVVDLLSPNYATFENPYPMDIHSSPVTSCLYLVDCPGDLVPAFYPLGTRSSTRSKRAADSDTFSTREWPVIGGECGVSYNPYPELVLTGHADGSVRFWDASEVNLTPLYKIRTLRYFDATKTQNPNSTGEKDQSTTSAPPDTGVNANFASTLLSTEMDPYAIRFMHFCPESRRLLIAGSAHVCLMHFSRREQQYEIPVIDINMAYDCLEDLTGPGVTDPFSDEQSAFGANSKDNVFPRTRRTCPSDSVGSAHSAFATDSDVRVFVPVRPGSITWHPGYQPTLICRMGIPSYGFDSSPNDPTLIPPPPITAISLNSKYGLLAIGSESGFALVDFQNYVCLIATSTADLIAPSDVFSRPQPNRSPGRTTGSSPGESKPMDQIFPKPAAPPRPKPPSHLLPIASGSPAPVTTPPKPVQSKTQAVPLQAVPVAAPEPVGDMCCNCCPWDTLKTGATYTAPRVVNARARAASSSELNASPLIETNPEPKKTVSAHTDSTSQDHRRQHRYKKPHLGPSSTSNEHGSLQASNWSVSLLDLSQVNLSSIPGEDLKTPLLIDHLLPLKAVSPMFAALVLACQANTVSRRQLIGQEKWPDFGPISQSGSMSASVSSLEQSGNDGVKFTCFAESFVRGLGSNPTPSLWICTNRGNVISVNLNTNVLRTQHHTNPIIPTGSLFRLNGEVLFIAFLDPTGELLSPPWEKWDDGCRPITQQTSNSSSAVSGAVELGASVGFRQGDSSAATRRLGGGPKPPKDVVSRQVGASLPRTPSSSTSSSSGPPGTSSIFHQTSLAGTPDTGPPSQSNEPDKQLLVICSEKQARVVSLPSQTCLFKVKITETSQVIRASVQRFRPGSIGNGDVSGPTTFLACYLANGHFLAFSLPSLRMLMDVDYLPCTECVSHSFAFGQHGQAVYMSSPSELVKITWAADVCANLKDMQGELFLPCNMPEPPKRNFIMNLLSGTTNASLDRDELFGESSSGKSMPGATALLPNARMEKLTAQSSTTTSEIARARNAAIERGERLQQLDIHTQEMVDQAKGFGRSAAILASKYEKKDKWWGWPL</sequence>
<feature type="compositionally biased region" description="Polar residues" evidence="11">
    <location>
        <begin position="341"/>
        <end position="362"/>
    </location>
</feature>
<feature type="compositionally biased region" description="Pro residues" evidence="11">
    <location>
        <begin position="798"/>
        <end position="809"/>
    </location>
</feature>
<dbReference type="SMART" id="SM00320">
    <property type="entry name" value="WD40"/>
    <property type="match status" value="4"/>
</dbReference>
<dbReference type="GO" id="GO:0005886">
    <property type="term" value="C:plasma membrane"/>
    <property type="evidence" value="ECO:0007669"/>
    <property type="project" value="UniProtKB-SubCell"/>
</dbReference>
<feature type="compositionally biased region" description="Basic residues" evidence="11">
    <location>
        <begin position="913"/>
        <end position="922"/>
    </location>
</feature>
<dbReference type="CDD" id="cd15873">
    <property type="entry name" value="R-SNARE_STXBP5_6"/>
    <property type="match status" value="1"/>
</dbReference>
<dbReference type="PROSITE" id="PS50082">
    <property type="entry name" value="WD_REPEATS_2"/>
    <property type="match status" value="1"/>
</dbReference>
<dbReference type="SUPFAM" id="SSF58038">
    <property type="entry name" value="SNARE fusion complex"/>
    <property type="match status" value="1"/>
</dbReference>
<reference evidence="13 14" key="1">
    <citation type="journal article" date="2019" name="BMC Genomics">
        <title>New insights from Opisthorchis felineus genome: update on genomics of the epidemiologically important liver flukes.</title>
        <authorList>
            <person name="Ershov N.I."/>
            <person name="Mordvinov V.A."/>
            <person name="Prokhortchouk E.B."/>
            <person name="Pakharukova M.Y."/>
            <person name="Gunbin K.V."/>
            <person name="Ustyantsev K."/>
            <person name="Genaev M.A."/>
            <person name="Blinov A.G."/>
            <person name="Mazur A."/>
            <person name="Boulygina E."/>
            <person name="Tsygankova S."/>
            <person name="Khrameeva E."/>
            <person name="Chekanov N."/>
            <person name="Fan G."/>
            <person name="Xiao A."/>
            <person name="Zhang H."/>
            <person name="Xu X."/>
            <person name="Yang H."/>
            <person name="Solovyev V."/>
            <person name="Lee S.M."/>
            <person name="Liu X."/>
            <person name="Afonnikov D.A."/>
            <person name="Skryabin K.G."/>
        </authorList>
    </citation>
    <scope>NUCLEOTIDE SEQUENCE [LARGE SCALE GENOMIC DNA]</scope>
    <source>
        <strain evidence="13">AK-0245</strain>
        <tissue evidence="13">Whole organism</tissue>
    </source>
</reference>
<dbReference type="PROSITE" id="PS50892">
    <property type="entry name" value="V_SNARE"/>
    <property type="match status" value="1"/>
</dbReference>
<dbReference type="PRINTS" id="PR00962">
    <property type="entry name" value="LETHAL2GIANT"/>
</dbReference>
<feature type="region of interest" description="Disordered" evidence="11">
    <location>
        <begin position="535"/>
        <end position="558"/>
    </location>
</feature>
<keyword evidence="8" id="KW-0677">Repeat</keyword>
<evidence type="ECO:0000313" key="14">
    <source>
        <dbReference type="Proteomes" id="UP000308267"/>
    </source>
</evidence>
<evidence type="ECO:0000256" key="11">
    <source>
        <dbReference type="SAM" id="MobiDB-lite"/>
    </source>
</evidence>
<feature type="compositionally biased region" description="Low complexity" evidence="11">
    <location>
        <begin position="324"/>
        <end position="336"/>
    </location>
</feature>
<evidence type="ECO:0000256" key="7">
    <source>
        <dbReference type="ARBA" id="ARBA00022574"/>
    </source>
</evidence>
<feature type="region of interest" description="Disordered" evidence="11">
    <location>
        <begin position="765"/>
        <end position="833"/>
    </location>
</feature>
<feature type="compositionally biased region" description="Low complexity" evidence="11">
    <location>
        <begin position="1175"/>
        <end position="1191"/>
    </location>
</feature>
<dbReference type="InterPro" id="IPR001680">
    <property type="entry name" value="WD40_rpt"/>
</dbReference>
<dbReference type="GO" id="GO:0019905">
    <property type="term" value="F:syntaxin binding"/>
    <property type="evidence" value="ECO:0007669"/>
    <property type="project" value="TreeGrafter"/>
</dbReference>
<keyword evidence="10" id="KW-0175">Coiled coil</keyword>
<keyword evidence="4" id="KW-0472">Membrane</keyword>
<dbReference type="GO" id="GO:0045159">
    <property type="term" value="F:myosin II binding"/>
    <property type="evidence" value="ECO:0007669"/>
    <property type="project" value="TreeGrafter"/>
</dbReference>
<keyword evidence="4" id="KW-1003">Cell membrane</keyword>
<keyword evidence="6" id="KW-0963">Cytoplasm</keyword>
<feature type="region of interest" description="Disordered" evidence="11">
    <location>
        <begin position="314"/>
        <end position="362"/>
    </location>
</feature>
<evidence type="ECO:0000256" key="3">
    <source>
        <dbReference type="ARBA" id="ARBA00008070"/>
    </source>
</evidence>
<dbReference type="Gene3D" id="1.20.5.110">
    <property type="match status" value="1"/>
</dbReference>
<feature type="compositionally biased region" description="Polar residues" evidence="11">
    <location>
        <begin position="925"/>
        <end position="935"/>
    </location>
</feature>
<keyword evidence="5" id="KW-0268">Exocytosis</keyword>
<feature type="region of interest" description="Disordered" evidence="11">
    <location>
        <begin position="1143"/>
        <end position="1213"/>
    </location>
</feature>
<evidence type="ECO:0000313" key="13">
    <source>
        <dbReference type="EMBL" id="TGZ72813.1"/>
    </source>
</evidence>
<evidence type="ECO:0000256" key="4">
    <source>
        <dbReference type="ARBA" id="ARBA00022475"/>
    </source>
</evidence>
<feature type="domain" description="V-SNARE coiled-coil homology" evidence="12">
    <location>
        <begin position="1399"/>
        <end position="1463"/>
    </location>
</feature>
<protein>
    <recommendedName>
        <fullName evidence="12">V-SNARE coiled-coil homology domain-containing protein</fullName>
    </recommendedName>
</protein>
<dbReference type="InterPro" id="IPR042855">
    <property type="entry name" value="V_SNARE_CC"/>
</dbReference>
<dbReference type="GO" id="GO:0005096">
    <property type="term" value="F:GTPase activator activity"/>
    <property type="evidence" value="ECO:0007669"/>
    <property type="project" value="TreeGrafter"/>
</dbReference>
<dbReference type="OrthoDB" id="19944at2759"/>
<feature type="region of interest" description="Disordered" evidence="11">
    <location>
        <begin position="879"/>
        <end position="935"/>
    </location>
</feature>
<comment type="similarity">
    <text evidence="3">Belongs to the WD repeat L(2)GL family.</text>
</comment>
<dbReference type="GO" id="GO:0031201">
    <property type="term" value="C:SNARE complex"/>
    <property type="evidence" value="ECO:0007669"/>
    <property type="project" value="TreeGrafter"/>
</dbReference>
<dbReference type="EMBL" id="SJOL01003282">
    <property type="protein sequence ID" value="TGZ72813.1"/>
    <property type="molecule type" value="Genomic_DNA"/>
</dbReference>